<dbReference type="GO" id="GO:0003676">
    <property type="term" value="F:nucleic acid binding"/>
    <property type="evidence" value="ECO:0007669"/>
    <property type="project" value="InterPro"/>
</dbReference>
<dbReference type="EMBL" id="CARXXK010001015">
    <property type="protein sequence ID" value="CAI6371728.1"/>
    <property type="molecule type" value="Genomic_DNA"/>
</dbReference>
<sequence>MRTTPTPVVVDRDRPNGKRPGLPITIFNKQFNALLDSGAAISAISEEIFANIKRSIPEGECLSTLPVTGVTISTAVRGRSRKVTTQVLIPFSVSGHITDCICLVVPHLATSIILGDDWLTQNKVCLDYSTRMSSFPRWGLDVPFSATQEELVNPINAFFTMSISPEDYVRTVSEHCISSVEMIYQQLHSPNSHNVVASLQIIPNTDLEPFGNITDHLSSVIAPSPEQFEKMLDLFHEYHQIFRTRPGLNSLYTCRFNTTEDVPFKIRPYPVPFARRPAVQKELARMLNWGVIERCSSPYSNPIVCVGKADGTVRLCLDARRVNKIILPMRDSSPPLDELLARFGGKAMFSSLDFTAGYWQVSLHRDVRKYTAFVYDGRTYQFCVVPFGLNISNTAFQQALESVLSNQTEVDVDEALDDLHIYVDDVLVSSTSFNDHLCRLRLLFKKIAVSGMTLKFSKCKFFRDKIKFLGHIITPSGMSMDPSKLQAVHDFPVPRNKKDLQSFIGFCNFYRKFADHHASLIGPLINLLKKGVPWQFTENDLSNFNSVKSAFTERFLAHPDFNSDFYLQTDASNLGLGAELFQINTSSERQTIGFASRTLNSAEENYTVTELELLSIVFACNKFRVFILGYPIHVLTDHQALTFLFRCRLRNARLTRWTLVLQEFDLRIRHISGPSNITDVLSRNPIGRDATAGQYRSPYIFITTPSKLFSEHQSHIQAFNHILSEQRRDERIRKVIDVLSGSSWVLTAITARYCMYRDILFYRRHLSSDKWLVCVPLHRVDELITKFHIHFGHVGPKKCISAIRDVCFFRGLSGNVRRIVKSCDLCQRAKFSTVRTEGEMQNVLATAPLQRVCVDLYGPLPSGWNHVKYIFVVLDCFSRFVRLFPIKRSTAVVVTNRMINDYVAIHGTPKTVVSDHGVQFVSRVWQARLTAIGASVTTTSVYHPQSNPAERVMRELGRLFRTYCHQNHTEWPRYVKYIEWVLNHTVHEATGFTPSEIFLKEDRYSPIYEAVECPPKPADDYTVKLTMAAEVQRTKAEERRIRHDRQGKPTKFSIGDEVLVRTHHSSSAVDRQIKKFFMLYEGPYNIIEVKNHNAYVLNDPVTNQVRGTFNVIFLRKYVRLKTTIAQ</sequence>
<dbReference type="Gene3D" id="2.40.70.10">
    <property type="entry name" value="Acid Proteases"/>
    <property type="match status" value="1"/>
</dbReference>
<dbReference type="Pfam" id="PF00078">
    <property type="entry name" value="RVT_1"/>
    <property type="match status" value="1"/>
</dbReference>
<dbReference type="GO" id="GO:0003964">
    <property type="term" value="F:RNA-directed DNA polymerase activity"/>
    <property type="evidence" value="ECO:0007669"/>
    <property type="project" value="UniProtKB-KW"/>
</dbReference>
<feature type="domain" description="Integrase catalytic" evidence="9">
    <location>
        <begin position="844"/>
        <end position="1002"/>
    </location>
</feature>
<dbReference type="InterPro" id="IPR001969">
    <property type="entry name" value="Aspartic_peptidase_AS"/>
</dbReference>
<reference evidence="10 12" key="1">
    <citation type="submission" date="2023-01" db="EMBL/GenBank/DDBJ databases">
        <authorList>
            <person name="Whitehead M."/>
        </authorList>
    </citation>
    <scope>NUCLEOTIDE SEQUENCE [LARGE SCALE GENOMIC DNA]</scope>
</reference>
<dbReference type="Proteomes" id="UP001160148">
    <property type="component" value="Unassembled WGS sequence"/>
</dbReference>
<dbReference type="AlphaFoldDB" id="A0AAV0XU83"/>
<dbReference type="SUPFAM" id="SSF50630">
    <property type="entry name" value="Acid proteases"/>
    <property type="match status" value="1"/>
</dbReference>
<evidence type="ECO:0000256" key="7">
    <source>
        <dbReference type="ARBA" id="ARBA00022918"/>
    </source>
</evidence>
<dbReference type="PROSITE" id="PS50878">
    <property type="entry name" value="RT_POL"/>
    <property type="match status" value="1"/>
</dbReference>
<dbReference type="SUPFAM" id="SSF56672">
    <property type="entry name" value="DNA/RNA polymerases"/>
    <property type="match status" value="1"/>
</dbReference>
<dbReference type="Pfam" id="PF17921">
    <property type="entry name" value="Integrase_H2C2"/>
    <property type="match status" value="1"/>
</dbReference>
<dbReference type="CDD" id="cd01647">
    <property type="entry name" value="RT_LTR"/>
    <property type="match status" value="1"/>
</dbReference>
<dbReference type="Pfam" id="PF17917">
    <property type="entry name" value="RT_RNaseH"/>
    <property type="match status" value="1"/>
</dbReference>
<dbReference type="InterPro" id="IPR000477">
    <property type="entry name" value="RT_dom"/>
</dbReference>
<evidence type="ECO:0000256" key="4">
    <source>
        <dbReference type="ARBA" id="ARBA00022722"/>
    </source>
</evidence>
<dbReference type="GO" id="GO:0042575">
    <property type="term" value="C:DNA polymerase complex"/>
    <property type="evidence" value="ECO:0007669"/>
    <property type="project" value="UniProtKB-ARBA"/>
</dbReference>
<dbReference type="InterPro" id="IPR021109">
    <property type="entry name" value="Peptidase_aspartic_dom_sf"/>
</dbReference>
<dbReference type="GO" id="GO:0015074">
    <property type="term" value="P:DNA integration"/>
    <property type="evidence" value="ECO:0007669"/>
    <property type="project" value="InterPro"/>
</dbReference>
<dbReference type="InterPro" id="IPR012337">
    <property type="entry name" value="RNaseH-like_sf"/>
</dbReference>
<dbReference type="CDD" id="cd00303">
    <property type="entry name" value="retropepsin_like"/>
    <property type="match status" value="1"/>
</dbReference>
<keyword evidence="6" id="KW-0378">Hydrolase</keyword>
<dbReference type="Gene3D" id="3.30.420.10">
    <property type="entry name" value="Ribonuclease H-like superfamily/Ribonuclease H"/>
    <property type="match status" value="1"/>
</dbReference>
<dbReference type="InterPro" id="IPR001584">
    <property type="entry name" value="Integrase_cat-core"/>
</dbReference>
<dbReference type="InterPro" id="IPR041588">
    <property type="entry name" value="Integrase_H2C2"/>
</dbReference>
<organism evidence="10 12">
    <name type="scientific">Macrosiphum euphorbiae</name>
    <name type="common">potato aphid</name>
    <dbReference type="NCBI Taxonomy" id="13131"/>
    <lineage>
        <taxon>Eukaryota</taxon>
        <taxon>Metazoa</taxon>
        <taxon>Ecdysozoa</taxon>
        <taxon>Arthropoda</taxon>
        <taxon>Hexapoda</taxon>
        <taxon>Insecta</taxon>
        <taxon>Pterygota</taxon>
        <taxon>Neoptera</taxon>
        <taxon>Paraneoptera</taxon>
        <taxon>Hemiptera</taxon>
        <taxon>Sternorrhyncha</taxon>
        <taxon>Aphidomorpha</taxon>
        <taxon>Aphidoidea</taxon>
        <taxon>Aphididae</taxon>
        <taxon>Macrosiphini</taxon>
        <taxon>Macrosiphum</taxon>
    </lineage>
</organism>
<dbReference type="GO" id="GO:0006508">
    <property type="term" value="P:proteolysis"/>
    <property type="evidence" value="ECO:0007669"/>
    <property type="project" value="InterPro"/>
</dbReference>
<evidence type="ECO:0000259" key="8">
    <source>
        <dbReference type="PROSITE" id="PS50878"/>
    </source>
</evidence>
<feature type="domain" description="Reverse transcriptase" evidence="8">
    <location>
        <begin position="287"/>
        <end position="473"/>
    </location>
</feature>
<evidence type="ECO:0000313" key="10">
    <source>
        <dbReference type="EMBL" id="CAI6371728.1"/>
    </source>
</evidence>
<keyword evidence="7" id="KW-0695">RNA-directed DNA polymerase</keyword>
<dbReference type="SUPFAM" id="SSF53098">
    <property type="entry name" value="Ribonuclease H-like"/>
    <property type="match status" value="1"/>
</dbReference>
<accession>A0AAV0XU83</accession>
<dbReference type="FunFam" id="3.10.20.370:FF:000001">
    <property type="entry name" value="Retrovirus-related Pol polyprotein from transposon 17.6-like protein"/>
    <property type="match status" value="1"/>
</dbReference>
<evidence type="ECO:0000256" key="3">
    <source>
        <dbReference type="ARBA" id="ARBA00022695"/>
    </source>
</evidence>
<keyword evidence="12" id="KW-1185">Reference proteome</keyword>
<gene>
    <name evidence="10" type="ORF">MEUPH1_LOCUS25698</name>
    <name evidence="11" type="ORF">MEUPH1_LOCUS25702</name>
</gene>
<dbReference type="InterPro" id="IPR050951">
    <property type="entry name" value="Retrovirus_Pol_polyprotein"/>
</dbReference>
<dbReference type="InterPro" id="IPR043502">
    <property type="entry name" value="DNA/RNA_pol_sf"/>
</dbReference>
<dbReference type="Gene3D" id="3.30.70.270">
    <property type="match status" value="2"/>
</dbReference>
<dbReference type="PROSITE" id="PS50994">
    <property type="entry name" value="INTEGRASE"/>
    <property type="match status" value="1"/>
</dbReference>
<evidence type="ECO:0000256" key="2">
    <source>
        <dbReference type="ARBA" id="ARBA00022679"/>
    </source>
</evidence>
<keyword evidence="2" id="KW-0808">Transferase</keyword>
<evidence type="ECO:0000256" key="6">
    <source>
        <dbReference type="ARBA" id="ARBA00022801"/>
    </source>
</evidence>
<keyword evidence="5" id="KW-0255">Endonuclease</keyword>
<dbReference type="InterPro" id="IPR041373">
    <property type="entry name" value="RT_RNaseH"/>
</dbReference>
<dbReference type="Pfam" id="PF08284">
    <property type="entry name" value="RVP_2"/>
    <property type="match status" value="1"/>
</dbReference>
<evidence type="ECO:0000256" key="1">
    <source>
        <dbReference type="ARBA" id="ARBA00012493"/>
    </source>
</evidence>
<evidence type="ECO:0000313" key="12">
    <source>
        <dbReference type="Proteomes" id="UP001160148"/>
    </source>
</evidence>
<name>A0AAV0XU83_9HEMI</name>
<dbReference type="Pfam" id="PF00665">
    <property type="entry name" value="rve"/>
    <property type="match status" value="1"/>
</dbReference>
<dbReference type="InterPro" id="IPR043128">
    <property type="entry name" value="Rev_trsase/Diguanyl_cyclase"/>
</dbReference>
<keyword evidence="3" id="KW-0548">Nucleotidyltransferase</keyword>
<evidence type="ECO:0000256" key="5">
    <source>
        <dbReference type="ARBA" id="ARBA00022759"/>
    </source>
</evidence>
<dbReference type="PANTHER" id="PTHR37984:SF5">
    <property type="entry name" value="PROTEIN NYNRIN-LIKE"/>
    <property type="match status" value="1"/>
</dbReference>
<dbReference type="Gene3D" id="3.10.10.10">
    <property type="entry name" value="HIV Type 1 Reverse Transcriptase, subunit A, domain 1"/>
    <property type="match status" value="1"/>
</dbReference>
<keyword evidence="4" id="KW-0540">Nuclease</keyword>
<dbReference type="EC" id="2.7.7.49" evidence="1"/>
<dbReference type="CDD" id="cd09274">
    <property type="entry name" value="RNase_HI_RT_Ty3"/>
    <property type="match status" value="1"/>
</dbReference>
<dbReference type="FunFam" id="3.30.70.270:FF:000020">
    <property type="entry name" value="Transposon Tf2-6 polyprotein-like Protein"/>
    <property type="match status" value="1"/>
</dbReference>
<evidence type="ECO:0000259" key="9">
    <source>
        <dbReference type="PROSITE" id="PS50994"/>
    </source>
</evidence>
<protein>
    <recommendedName>
        <fullName evidence="1">RNA-directed DNA polymerase</fullName>
        <ecNumber evidence="1">2.7.7.49</ecNumber>
    </recommendedName>
</protein>
<dbReference type="InterPro" id="IPR036397">
    <property type="entry name" value="RNaseH_sf"/>
</dbReference>
<proteinExistence type="predicted"/>
<dbReference type="EMBL" id="CARXXK010001015">
    <property type="protein sequence ID" value="CAI6371732.1"/>
    <property type="molecule type" value="Genomic_DNA"/>
</dbReference>
<dbReference type="GO" id="GO:0004190">
    <property type="term" value="F:aspartic-type endopeptidase activity"/>
    <property type="evidence" value="ECO:0007669"/>
    <property type="project" value="InterPro"/>
</dbReference>
<comment type="caution">
    <text evidence="10">The sequence shown here is derived from an EMBL/GenBank/DDBJ whole genome shotgun (WGS) entry which is preliminary data.</text>
</comment>
<dbReference type="PROSITE" id="PS00141">
    <property type="entry name" value="ASP_PROTEASE"/>
    <property type="match status" value="1"/>
</dbReference>
<dbReference type="GO" id="GO:0004519">
    <property type="term" value="F:endonuclease activity"/>
    <property type="evidence" value="ECO:0007669"/>
    <property type="project" value="UniProtKB-KW"/>
</dbReference>
<dbReference type="Gene3D" id="1.10.340.70">
    <property type="match status" value="1"/>
</dbReference>
<evidence type="ECO:0000313" key="11">
    <source>
        <dbReference type="EMBL" id="CAI6371732.1"/>
    </source>
</evidence>
<dbReference type="PANTHER" id="PTHR37984">
    <property type="entry name" value="PROTEIN CBG26694"/>
    <property type="match status" value="1"/>
</dbReference>